<accession>A0A821GEG0</accession>
<comment type="caution">
    <text evidence="1">The sequence shown here is derived from an EMBL/GenBank/DDBJ whole genome shotgun (WGS) entry which is preliminary data.</text>
</comment>
<reference evidence="1" key="1">
    <citation type="submission" date="2021-02" db="EMBL/GenBank/DDBJ databases">
        <authorList>
            <person name="Nowell W R."/>
        </authorList>
    </citation>
    <scope>NUCLEOTIDE SEQUENCE</scope>
</reference>
<protein>
    <submittedName>
        <fullName evidence="1">Uncharacterized protein</fullName>
    </submittedName>
</protein>
<dbReference type="AlphaFoldDB" id="A0A821GEG0"/>
<sequence length="46" mass="5323">MPELPENHHQNHHNIFIIDFAVCQSIATASSSESSHHFHHGDHRLR</sequence>
<feature type="non-terminal residue" evidence="1">
    <location>
        <position position="46"/>
    </location>
</feature>
<dbReference type="Proteomes" id="UP000663862">
    <property type="component" value="Unassembled WGS sequence"/>
</dbReference>
<evidence type="ECO:0000313" key="2">
    <source>
        <dbReference type="Proteomes" id="UP000663862"/>
    </source>
</evidence>
<dbReference type="EMBL" id="CAJOBQ010005966">
    <property type="protein sequence ID" value="CAF4664888.1"/>
    <property type="molecule type" value="Genomic_DNA"/>
</dbReference>
<name>A0A821GEG0_9BILA</name>
<gene>
    <name evidence="1" type="ORF">TSG867_LOCUS31547</name>
</gene>
<evidence type="ECO:0000313" key="1">
    <source>
        <dbReference type="EMBL" id="CAF4664888.1"/>
    </source>
</evidence>
<organism evidence="1 2">
    <name type="scientific">Rotaria socialis</name>
    <dbReference type="NCBI Taxonomy" id="392032"/>
    <lineage>
        <taxon>Eukaryota</taxon>
        <taxon>Metazoa</taxon>
        <taxon>Spiralia</taxon>
        <taxon>Gnathifera</taxon>
        <taxon>Rotifera</taxon>
        <taxon>Eurotatoria</taxon>
        <taxon>Bdelloidea</taxon>
        <taxon>Philodinida</taxon>
        <taxon>Philodinidae</taxon>
        <taxon>Rotaria</taxon>
    </lineage>
</organism>
<proteinExistence type="predicted"/>